<evidence type="ECO:0000256" key="1">
    <source>
        <dbReference type="ARBA" id="ARBA00022729"/>
    </source>
</evidence>
<proteinExistence type="predicted"/>
<organism evidence="2 3">
    <name type="scientific">Hartmannibacter diazotrophicus</name>
    <dbReference type="NCBI Taxonomy" id="1482074"/>
    <lineage>
        <taxon>Bacteria</taxon>
        <taxon>Pseudomonadati</taxon>
        <taxon>Pseudomonadota</taxon>
        <taxon>Alphaproteobacteria</taxon>
        <taxon>Hyphomicrobiales</taxon>
        <taxon>Pleomorphomonadaceae</taxon>
        <taxon>Hartmannibacter</taxon>
    </lineage>
</organism>
<dbReference type="Pfam" id="PF13517">
    <property type="entry name" value="FG-GAP_3"/>
    <property type="match status" value="1"/>
</dbReference>
<gene>
    <name evidence="2" type="ORF">HDIA_4758</name>
</gene>
<dbReference type="KEGG" id="hdi:HDIA_4758"/>
<sequence>MLGLTACMASGDLVPETLAAQGHQDIARAELIAPTTRYQHYVRGNEAEAGGLRAVMTDGRRLDLMLDESHVFEDRMPRLADLDGDGRSEIVLVLTSLTEGASLAVYGVAGDAVRLKAKTPSIGQPRRWLDPAGIADLTGDGRSEIAFVAMPHLVKQLQVWTYSGGALRQVATVEDVANHRLGSPHTAMSAIADVDGDGIADLIVPDGARTTIRALSFAGGRAREIARYRLPAPADGDFALAASGDGPVLSVPMESGTVARIVLSPSTSGR</sequence>
<dbReference type="AlphaFoldDB" id="A0A2C9DDR0"/>
<dbReference type="OrthoDB" id="58662at2"/>
<keyword evidence="1" id="KW-0732">Signal</keyword>
<dbReference type="InterPro" id="IPR013517">
    <property type="entry name" value="FG-GAP"/>
</dbReference>
<protein>
    <submittedName>
        <fullName evidence="2">FG-GAP repeat</fullName>
    </submittedName>
</protein>
<dbReference type="InterPro" id="IPR028994">
    <property type="entry name" value="Integrin_alpha_N"/>
</dbReference>
<reference evidence="3" key="1">
    <citation type="submission" date="2017-09" db="EMBL/GenBank/DDBJ databases">
        <title>Genome sequence of Nannocystis excedens DSM 71.</title>
        <authorList>
            <person name="Blom J."/>
        </authorList>
    </citation>
    <scope>NUCLEOTIDE SEQUENCE [LARGE SCALE GENOMIC DNA]</scope>
    <source>
        <strain evidence="3">type strain: E19</strain>
    </source>
</reference>
<dbReference type="Proteomes" id="UP000223606">
    <property type="component" value="Chromosome 1"/>
</dbReference>
<dbReference type="EMBL" id="LT960614">
    <property type="protein sequence ID" value="SON58299.1"/>
    <property type="molecule type" value="Genomic_DNA"/>
</dbReference>
<dbReference type="RefSeq" id="WP_157775802.1">
    <property type="nucleotide sequence ID" value="NZ_LT960614.1"/>
</dbReference>
<evidence type="ECO:0000313" key="3">
    <source>
        <dbReference type="Proteomes" id="UP000223606"/>
    </source>
</evidence>
<keyword evidence="3" id="KW-1185">Reference proteome</keyword>
<accession>A0A2C9DDR0</accession>
<name>A0A2C9DDR0_9HYPH</name>
<dbReference type="SUPFAM" id="SSF69318">
    <property type="entry name" value="Integrin alpha N-terminal domain"/>
    <property type="match status" value="1"/>
</dbReference>
<evidence type="ECO:0000313" key="2">
    <source>
        <dbReference type="EMBL" id="SON58299.1"/>
    </source>
</evidence>
<dbReference type="Gene3D" id="2.130.10.130">
    <property type="entry name" value="Integrin alpha, N-terminal"/>
    <property type="match status" value="1"/>
</dbReference>